<gene>
    <name evidence="9" type="ORF">J2Z75_003886</name>
</gene>
<proteinExistence type="predicted"/>
<keyword evidence="5 7" id="KW-0472">Membrane</keyword>
<keyword evidence="4 7" id="KW-1133">Transmembrane helix</keyword>
<sequence length="756" mass="82252">MVTGGHADRATYGCNINGWLTIIANTEVDDLEPAVAERKRMKPFSLDERTLPPLFDLGAVWNILWQRRTMVLASVGAVLLLALLYLAVTKPSYTATASILIDPRDSHATDFNSVLPGIGTDSAAIASQVFVIESRDLLMEVLESQGIENDPEFSNRGLLSFLWSSGTLEKDSIFKRFQRRVSVERAGLTYVINVSFMSEFSDKAARIANAIVDRYRAGLSGERETANSDVNSLLADKISGLQKNASDAERTVGDFKIKHQILDATAGGTLQSQIDQVSDQLIAARGDADRAKDKYDQALAAGTLPADLSKLSEILSSSTTEKLRDDYNKRAAELANNETVYQPRHPVIRRLQSELERTKGLMAVEAKRITRELNAKYDLAVQNVTTLQAKLDALRQQSKNSDAAQVQLRRLEATAQAARAVLDDVLKRAEETSQLRGLQLPEARVISMAAPPVQPTWPKPFLLLPVSAVLGLIAGCGLALVSGPIHQPKDGSPPPPRGRLQAIETQKDSGTMLSQPEPAPVNFGEYRLPARAGSGAHSSIRAIRRRFFQAGSEAFSRDLLQLVRRIILHLTEHPKPYVLLVSSIRNPFEAKLAGVMIGIGFQQADQKVLMVEFDGSARPGTGVFVNGASGLQTVVYNPVTSRGGEPRNRFTIDGILADAGAFDFVLMMGPSVTDSGWNPQLFADVDLMLFVLGPSEEASEAASLLRKHLGADQIQRSATLVIAPEGIGATENQVARYVQSTGDGERSRSVVEKRGR</sequence>
<dbReference type="InterPro" id="IPR003856">
    <property type="entry name" value="LPS_length_determ_N"/>
</dbReference>
<dbReference type="Pfam" id="PF02706">
    <property type="entry name" value="Wzz"/>
    <property type="match status" value="1"/>
</dbReference>
<accession>A0ABS4EQZ4</accession>
<dbReference type="PANTHER" id="PTHR32309">
    <property type="entry name" value="TYROSINE-PROTEIN KINASE"/>
    <property type="match status" value="1"/>
</dbReference>
<organism evidence="9 10">
    <name type="scientific">Rhizobium herbae</name>
    <dbReference type="NCBI Taxonomy" id="508661"/>
    <lineage>
        <taxon>Bacteria</taxon>
        <taxon>Pseudomonadati</taxon>
        <taxon>Pseudomonadota</taxon>
        <taxon>Alphaproteobacteria</taxon>
        <taxon>Hyphomicrobiales</taxon>
        <taxon>Rhizobiaceae</taxon>
        <taxon>Rhizobium/Agrobacterium group</taxon>
        <taxon>Rhizobium</taxon>
    </lineage>
</organism>
<feature type="transmembrane region" description="Helical" evidence="7">
    <location>
        <begin position="70"/>
        <end position="88"/>
    </location>
</feature>
<evidence type="ECO:0000256" key="3">
    <source>
        <dbReference type="ARBA" id="ARBA00022692"/>
    </source>
</evidence>
<keyword evidence="10" id="KW-1185">Reference proteome</keyword>
<evidence type="ECO:0000256" key="7">
    <source>
        <dbReference type="SAM" id="Phobius"/>
    </source>
</evidence>
<comment type="subcellular location">
    <subcellularLocation>
        <location evidence="1">Cell membrane</location>
        <topology evidence="1">Multi-pass membrane protein</topology>
    </subcellularLocation>
</comment>
<evidence type="ECO:0000313" key="10">
    <source>
        <dbReference type="Proteomes" id="UP000823786"/>
    </source>
</evidence>
<dbReference type="Proteomes" id="UP000823786">
    <property type="component" value="Unassembled WGS sequence"/>
</dbReference>
<protein>
    <submittedName>
        <fullName evidence="9">Uncharacterized protein involved in exopolysaccharide biosynthesis</fullName>
    </submittedName>
</protein>
<feature type="domain" description="Polysaccharide chain length determinant N-terminal" evidence="8">
    <location>
        <begin position="55"/>
        <end position="143"/>
    </location>
</feature>
<feature type="coiled-coil region" evidence="6">
    <location>
        <begin position="377"/>
        <end position="428"/>
    </location>
</feature>
<evidence type="ECO:0000313" key="9">
    <source>
        <dbReference type="EMBL" id="MBP1860365.1"/>
    </source>
</evidence>
<reference evidence="9 10" key="1">
    <citation type="submission" date="2021-03" db="EMBL/GenBank/DDBJ databases">
        <title>Genomic Encyclopedia of Type Strains, Phase IV (KMG-IV): sequencing the most valuable type-strain genomes for metagenomic binning, comparative biology and taxonomic classification.</title>
        <authorList>
            <person name="Goeker M."/>
        </authorList>
    </citation>
    <scope>NUCLEOTIDE SEQUENCE [LARGE SCALE GENOMIC DNA]</scope>
    <source>
        <strain evidence="9 10">DSM 26427</strain>
    </source>
</reference>
<evidence type="ECO:0000259" key="8">
    <source>
        <dbReference type="Pfam" id="PF02706"/>
    </source>
</evidence>
<name>A0ABS4EQZ4_9HYPH</name>
<dbReference type="InterPro" id="IPR050445">
    <property type="entry name" value="Bact_polysacc_biosynth/exp"/>
</dbReference>
<evidence type="ECO:0000256" key="6">
    <source>
        <dbReference type="SAM" id="Coils"/>
    </source>
</evidence>
<evidence type="ECO:0000256" key="1">
    <source>
        <dbReference type="ARBA" id="ARBA00004651"/>
    </source>
</evidence>
<evidence type="ECO:0000256" key="2">
    <source>
        <dbReference type="ARBA" id="ARBA00022475"/>
    </source>
</evidence>
<dbReference type="PANTHER" id="PTHR32309:SF13">
    <property type="entry name" value="FERRIC ENTEROBACTIN TRANSPORT PROTEIN FEPE"/>
    <property type="match status" value="1"/>
</dbReference>
<evidence type="ECO:0000256" key="5">
    <source>
        <dbReference type="ARBA" id="ARBA00023136"/>
    </source>
</evidence>
<keyword evidence="6" id="KW-0175">Coiled coil</keyword>
<evidence type="ECO:0000256" key="4">
    <source>
        <dbReference type="ARBA" id="ARBA00022989"/>
    </source>
</evidence>
<comment type="caution">
    <text evidence="9">The sequence shown here is derived from an EMBL/GenBank/DDBJ whole genome shotgun (WGS) entry which is preliminary data.</text>
</comment>
<dbReference type="EMBL" id="JAGGJV010000007">
    <property type="protein sequence ID" value="MBP1860365.1"/>
    <property type="molecule type" value="Genomic_DNA"/>
</dbReference>
<keyword evidence="2" id="KW-1003">Cell membrane</keyword>
<keyword evidence="3 7" id="KW-0812">Transmembrane</keyword>